<dbReference type="GO" id="GO:0005524">
    <property type="term" value="F:ATP binding"/>
    <property type="evidence" value="ECO:0007669"/>
    <property type="project" value="UniProtKB-KW"/>
</dbReference>
<keyword evidence="3 6" id="KW-0521">NADP</keyword>
<feature type="binding site" evidence="6">
    <location>
        <begin position="129"/>
        <end position="130"/>
    </location>
    <ligand>
        <name>NAD(+)</name>
        <dbReference type="ChEBI" id="CHEBI:57540"/>
    </ligand>
</feature>
<reference evidence="7 8" key="1">
    <citation type="journal article" date="2015" name="Geomicrobiol. J.">
        <title>Caldisalinibacter kiritimatiensis gen. nov., sp. nov., a moderately thermohalophilic thiosulfate-reducing bacterium from a hypersaline microbial mat.</title>
        <authorList>
            <person name="Ben Hania W."/>
            <person name="Joseph M."/>
            <person name="Fiebig A."/>
            <person name="Bunk B."/>
            <person name="Klenk H.-P."/>
            <person name="Fardeau M.-L."/>
            <person name="Spring S."/>
        </authorList>
    </citation>
    <scope>NUCLEOTIDE SEQUENCE [LARGE SCALE GENOMIC DNA]</scope>
    <source>
        <strain evidence="7 8">L21-TH-D2</strain>
    </source>
</reference>
<name>R1CHN2_9FIRM</name>
<dbReference type="GO" id="GO:0051287">
    <property type="term" value="F:NAD binding"/>
    <property type="evidence" value="ECO:0007669"/>
    <property type="project" value="UniProtKB-ARBA"/>
</dbReference>
<evidence type="ECO:0000313" key="7">
    <source>
        <dbReference type="EMBL" id="EOD01805.1"/>
    </source>
</evidence>
<dbReference type="Gene3D" id="2.60.200.30">
    <property type="entry name" value="Probable inorganic polyphosphate/atp-NAD kinase, domain 2"/>
    <property type="match status" value="1"/>
</dbReference>
<comment type="similarity">
    <text evidence="6">Belongs to the NAD kinase family.</text>
</comment>
<proteinExistence type="inferred from homology"/>
<keyword evidence="2 6" id="KW-0418">Kinase</keyword>
<feature type="binding site" evidence="6">
    <location>
        <position position="158"/>
    </location>
    <ligand>
        <name>NAD(+)</name>
        <dbReference type="ChEBI" id="CHEBI:57540"/>
    </ligand>
</feature>
<keyword evidence="6" id="KW-0547">Nucleotide-binding</keyword>
<organism evidence="7 8">
    <name type="scientific">Caldisalinibacter kiritimatiensis</name>
    <dbReference type="NCBI Taxonomy" id="1304284"/>
    <lineage>
        <taxon>Bacteria</taxon>
        <taxon>Bacillati</taxon>
        <taxon>Bacillota</taxon>
        <taxon>Tissierellia</taxon>
        <taxon>Tissierellales</taxon>
        <taxon>Thermohalobacteraceae</taxon>
        <taxon>Caldisalinibacter</taxon>
    </lineage>
</organism>
<dbReference type="PANTHER" id="PTHR20275">
    <property type="entry name" value="NAD KINASE"/>
    <property type="match status" value="1"/>
</dbReference>
<dbReference type="STRING" id="1304284.L21TH_0123"/>
<dbReference type="GO" id="GO:0006741">
    <property type="term" value="P:NADP+ biosynthetic process"/>
    <property type="evidence" value="ECO:0007669"/>
    <property type="project" value="UniProtKB-UniRule"/>
</dbReference>
<dbReference type="PANTHER" id="PTHR20275:SF0">
    <property type="entry name" value="NAD KINASE"/>
    <property type="match status" value="1"/>
</dbReference>
<dbReference type="EMBL" id="ARZA01000017">
    <property type="protein sequence ID" value="EOD01805.1"/>
    <property type="molecule type" value="Genomic_DNA"/>
</dbReference>
<evidence type="ECO:0000256" key="3">
    <source>
        <dbReference type="ARBA" id="ARBA00022857"/>
    </source>
</evidence>
<feature type="binding site" evidence="6">
    <location>
        <begin position="169"/>
        <end position="174"/>
    </location>
    <ligand>
        <name>NAD(+)</name>
        <dbReference type="ChEBI" id="CHEBI:57540"/>
    </ligand>
</feature>
<dbReference type="eggNOG" id="COG0061">
    <property type="taxonomic scope" value="Bacteria"/>
</dbReference>
<dbReference type="GO" id="GO:0019674">
    <property type="term" value="P:NAD+ metabolic process"/>
    <property type="evidence" value="ECO:0007669"/>
    <property type="project" value="InterPro"/>
</dbReference>
<keyword evidence="4 6" id="KW-0520">NAD</keyword>
<dbReference type="Pfam" id="PF20143">
    <property type="entry name" value="NAD_kinase_C"/>
    <property type="match status" value="1"/>
</dbReference>
<comment type="cofactor">
    <cofactor evidence="6">
        <name>a divalent metal cation</name>
        <dbReference type="ChEBI" id="CHEBI:60240"/>
    </cofactor>
</comment>
<evidence type="ECO:0000256" key="4">
    <source>
        <dbReference type="ARBA" id="ARBA00023027"/>
    </source>
</evidence>
<evidence type="ECO:0000256" key="1">
    <source>
        <dbReference type="ARBA" id="ARBA00022679"/>
    </source>
</evidence>
<comment type="subcellular location">
    <subcellularLocation>
        <location evidence="6">Cytoplasm</location>
    </subcellularLocation>
</comment>
<dbReference type="GO" id="GO:0005737">
    <property type="term" value="C:cytoplasm"/>
    <property type="evidence" value="ECO:0007669"/>
    <property type="project" value="UniProtKB-SubCell"/>
</dbReference>
<dbReference type="GO" id="GO:0003951">
    <property type="term" value="F:NAD+ kinase activity"/>
    <property type="evidence" value="ECO:0007669"/>
    <property type="project" value="UniProtKB-UniRule"/>
</dbReference>
<evidence type="ECO:0000256" key="6">
    <source>
        <dbReference type="HAMAP-Rule" id="MF_00361"/>
    </source>
</evidence>
<accession>R1CHN2</accession>
<dbReference type="InterPro" id="IPR002504">
    <property type="entry name" value="NADK"/>
</dbReference>
<dbReference type="PATRIC" id="fig|1304284.3.peg.121"/>
<comment type="function">
    <text evidence="6">Involved in the regulation of the intracellular balance of NAD and NADP, and is a key enzyme in the biosynthesis of NADP. Catalyzes specifically the phosphorylation on 2'-hydroxyl of the adenosine moiety of NAD to yield NADP.</text>
</comment>
<dbReference type="Proteomes" id="UP000013378">
    <property type="component" value="Unassembled WGS sequence"/>
</dbReference>
<comment type="caution">
    <text evidence="6">Lacks conserved residue(s) required for the propagation of feature annotation.</text>
</comment>
<protein>
    <recommendedName>
        <fullName evidence="6">NAD kinase</fullName>
        <ecNumber evidence="6">2.7.1.23</ecNumber>
    </recommendedName>
    <alternativeName>
        <fullName evidence="6">ATP-dependent NAD kinase</fullName>
    </alternativeName>
</protein>
<dbReference type="InterPro" id="IPR017438">
    <property type="entry name" value="ATP-NAD_kinase_N"/>
</dbReference>
<evidence type="ECO:0000256" key="5">
    <source>
        <dbReference type="ARBA" id="ARBA00047925"/>
    </source>
</evidence>
<feature type="binding site" evidence="6">
    <location>
        <begin position="56"/>
        <end position="57"/>
    </location>
    <ligand>
        <name>NAD(+)</name>
        <dbReference type="ChEBI" id="CHEBI:57540"/>
    </ligand>
</feature>
<gene>
    <name evidence="6" type="primary">nadK</name>
    <name evidence="7" type="ORF">L21TH_0123</name>
</gene>
<evidence type="ECO:0000256" key="2">
    <source>
        <dbReference type="ARBA" id="ARBA00022777"/>
    </source>
</evidence>
<dbReference type="InterPro" id="IPR017437">
    <property type="entry name" value="ATP-NAD_kinase_PpnK-typ_C"/>
</dbReference>
<dbReference type="Pfam" id="PF01513">
    <property type="entry name" value="NAD_kinase"/>
    <property type="match status" value="1"/>
</dbReference>
<keyword evidence="6" id="KW-0067">ATP-binding</keyword>
<feature type="binding site" evidence="6">
    <location>
        <position position="139"/>
    </location>
    <ligand>
        <name>NAD(+)</name>
        <dbReference type="ChEBI" id="CHEBI:57540"/>
    </ligand>
</feature>
<dbReference type="HAMAP" id="MF_00361">
    <property type="entry name" value="NAD_kinase"/>
    <property type="match status" value="1"/>
</dbReference>
<dbReference type="GO" id="GO:0046872">
    <property type="term" value="F:metal ion binding"/>
    <property type="evidence" value="ECO:0007669"/>
    <property type="project" value="UniProtKB-UniRule"/>
</dbReference>
<comment type="catalytic activity">
    <reaction evidence="5 6">
        <text>NAD(+) + ATP = ADP + NADP(+) + H(+)</text>
        <dbReference type="Rhea" id="RHEA:18629"/>
        <dbReference type="ChEBI" id="CHEBI:15378"/>
        <dbReference type="ChEBI" id="CHEBI:30616"/>
        <dbReference type="ChEBI" id="CHEBI:57540"/>
        <dbReference type="ChEBI" id="CHEBI:58349"/>
        <dbReference type="ChEBI" id="CHEBI:456216"/>
        <dbReference type="EC" id="2.7.1.23"/>
    </reaction>
</comment>
<keyword evidence="1 6" id="KW-0808">Transferase</keyword>
<keyword evidence="6" id="KW-0963">Cytoplasm</keyword>
<dbReference type="RefSeq" id="WP_006306017.1">
    <property type="nucleotide sequence ID" value="NZ_ARZA01000017.1"/>
</dbReference>
<sequence>MCQPKPKNKIINIIHNNNINSKKTAALLQEMLKQKGFIVPKEYDTNASLNICIGGDGAFLRAVHKYDFPDIPFIGINTGHLGFFQEVSPDGLHMLIDNYTKGNYRIENIYLVEALVCTRTSCINLLGINEIGIKGTKSRTVHLDISIDNNYLERFSGDGIIISTPMGSTAYNYSSGGSIIYPSIKALQITPLSPLNSNAYRSLTSSVIVPENMTIRINPEYRYENSILIINDGKQYKYDNIVEISFKISEITIKKLTLGKYNFWTKLKDKFL</sequence>
<dbReference type="Gene3D" id="3.40.50.10330">
    <property type="entry name" value="Probable inorganic polyphosphate/atp-NAD kinase, domain 1"/>
    <property type="match status" value="1"/>
</dbReference>
<feature type="binding site" evidence="6">
    <location>
        <position position="61"/>
    </location>
    <ligand>
        <name>NAD(+)</name>
        <dbReference type="ChEBI" id="CHEBI:57540"/>
    </ligand>
</feature>
<comment type="caution">
    <text evidence="7">The sequence shown here is derived from an EMBL/GenBank/DDBJ whole genome shotgun (WGS) entry which is preliminary data.</text>
</comment>
<dbReference type="InterPro" id="IPR016064">
    <property type="entry name" value="NAD/diacylglycerol_kinase_sf"/>
</dbReference>
<dbReference type="AlphaFoldDB" id="R1CHN2"/>
<dbReference type="SUPFAM" id="SSF111331">
    <property type="entry name" value="NAD kinase/diacylglycerol kinase-like"/>
    <property type="match status" value="1"/>
</dbReference>
<feature type="active site" description="Proton acceptor" evidence="6">
    <location>
        <position position="56"/>
    </location>
</feature>
<dbReference type="EC" id="2.7.1.23" evidence="6"/>
<evidence type="ECO:0000313" key="8">
    <source>
        <dbReference type="Proteomes" id="UP000013378"/>
    </source>
</evidence>
<keyword evidence="8" id="KW-1185">Reference proteome</keyword>